<reference evidence="2" key="1">
    <citation type="submission" date="2023-03" db="EMBL/GenBank/DDBJ databases">
        <title>Massive genome expansion in bonnet fungi (Mycena s.s.) driven by repeated elements and novel gene families across ecological guilds.</title>
        <authorList>
            <consortium name="Lawrence Berkeley National Laboratory"/>
            <person name="Harder C.B."/>
            <person name="Miyauchi S."/>
            <person name="Viragh M."/>
            <person name="Kuo A."/>
            <person name="Thoen E."/>
            <person name="Andreopoulos B."/>
            <person name="Lu D."/>
            <person name="Skrede I."/>
            <person name="Drula E."/>
            <person name="Henrissat B."/>
            <person name="Morin E."/>
            <person name="Kohler A."/>
            <person name="Barry K."/>
            <person name="LaButti K."/>
            <person name="Morin E."/>
            <person name="Salamov A."/>
            <person name="Lipzen A."/>
            <person name="Mereny Z."/>
            <person name="Hegedus B."/>
            <person name="Baldrian P."/>
            <person name="Stursova M."/>
            <person name="Weitz H."/>
            <person name="Taylor A."/>
            <person name="Grigoriev I.V."/>
            <person name="Nagy L.G."/>
            <person name="Martin F."/>
            <person name="Kauserud H."/>
        </authorList>
    </citation>
    <scope>NUCLEOTIDE SEQUENCE</scope>
    <source>
        <strain evidence="2">CBHHK200</strain>
    </source>
</reference>
<evidence type="ECO:0000256" key="1">
    <source>
        <dbReference type="SAM" id="MobiDB-lite"/>
    </source>
</evidence>
<proteinExistence type="predicted"/>
<feature type="compositionally biased region" description="Low complexity" evidence="1">
    <location>
        <begin position="372"/>
        <end position="381"/>
    </location>
</feature>
<feature type="region of interest" description="Disordered" evidence="1">
    <location>
        <begin position="1"/>
        <end position="35"/>
    </location>
</feature>
<dbReference type="AlphaFoldDB" id="A0AAD6WNH2"/>
<sequence length="724" mass="78059">MSTARITTGAAPRRAVPTGQTARKRSRKKVDGPKRGKVPWIHGTKLVFFEKRTEEWKVANDLGVVQLGRFYTKVTNLYLLKYGHEMQDDEDLEEDVEDPTDPDVVLPGSENLSEDDAKVQSENTIRVRKRIAVWYCRKYRGVEVAEKELFADLLGGVYYEDRVKARFETAWEAEKHRAEALERDPEAEIKIRNVVTREVFEEETQEFREELGKAVEAEHSAAIRAWELTRADAPTKTAAEINAALKNAAFYLEPLAEAISTKFLMNCSILLCGPIGDRGGGIDVRSVHAGTSKSLTPQKWHQFDKMGYDATVKSFVRFSERCFSEDECQSRIVGTESASSTSTVLPPARRGDVQTPATNDTNGAAAVGMSSAQGGAEGAQEGAHEDWNGAGGARGNSRAGGEDGVGGGDKDGASGAQGNAGGGDEDGAGGAQGNAGGGEEDGASQGNAGGGEEDGASGEEDGAGGAQGAVRAEHLPVWSPDEDTWATTWGPEVRKAFSSFATRKAEFGVSWAELVNAWVKVEEASGFNNEGGKLTTEARPAEISEFINKGRHWIMVRKILAPGSKEEEGSYAARWWAWWAAIGAKGELHTMHGRMGFMLVVLSLLWWGAGDLGGGWETAVTAVTAVTTTLEEVLVSGKVVKSAAPVTASKAPAGKKASAKRRRGEKENDEEDEEEEEGEGEGSVERRTRAKRQKRGDEGQESGGSRITRLKATAGCPRPRPLRR</sequence>
<feature type="compositionally biased region" description="Gly residues" evidence="1">
    <location>
        <begin position="418"/>
        <end position="437"/>
    </location>
</feature>
<feature type="compositionally biased region" description="Acidic residues" evidence="1">
    <location>
        <begin position="667"/>
        <end position="682"/>
    </location>
</feature>
<feature type="region of interest" description="Disordered" evidence="1">
    <location>
        <begin position="329"/>
        <end position="467"/>
    </location>
</feature>
<feature type="region of interest" description="Disordered" evidence="1">
    <location>
        <begin position="644"/>
        <end position="724"/>
    </location>
</feature>
<accession>A0AAD6WNH2</accession>
<name>A0AAD6WNH2_9AGAR</name>
<keyword evidence="3" id="KW-1185">Reference proteome</keyword>
<comment type="caution">
    <text evidence="2">The sequence shown here is derived from an EMBL/GenBank/DDBJ whole genome shotgun (WGS) entry which is preliminary data.</text>
</comment>
<dbReference type="EMBL" id="JARJCM010000242">
    <property type="protein sequence ID" value="KAJ7021083.1"/>
    <property type="molecule type" value="Genomic_DNA"/>
</dbReference>
<evidence type="ECO:0000313" key="2">
    <source>
        <dbReference type="EMBL" id="KAJ7021083.1"/>
    </source>
</evidence>
<organism evidence="2 3">
    <name type="scientific">Mycena alexandri</name>
    <dbReference type="NCBI Taxonomy" id="1745969"/>
    <lineage>
        <taxon>Eukaryota</taxon>
        <taxon>Fungi</taxon>
        <taxon>Dikarya</taxon>
        <taxon>Basidiomycota</taxon>
        <taxon>Agaricomycotina</taxon>
        <taxon>Agaricomycetes</taxon>
        <taxon>Agaricomycetidae</taxon>
        <taxon>Agaricales</taxon>
        <taxon>Marasmiineae</taxon>
        <taxon>Mycenaceae</taxon>
        <taxon>Mycena</taxon>
    </lineage>
</organism>
<protein>
    <submittedName>
        <fullName evidence="2">Uncharacterized protein</fullName>
    </submittedName>
</protein>
<evidence type="ECO:0000313" key="3">
    <source>
        <dbReference type="Proteomes" id="UP001218188"/>
    </source>
</evidence>
<dbReference type="Proteomes" id="UP001218188">
    <property type="component" value="Unassembled WGS sequence"/>
</dbReference>
<gene>
    <name evidence="2" type="ORF">C8F04DRAFT_1274152</name>
</gene>
<feature type="compositionally biased region" description="Acidic residues" evidence="1">
    <location>
        <begin position="451"/>
        <end position="462"/>
    </location>
</feature>